<protein>
    <submittedName>
        <fullName evidence="4">VanZ family protein</fullName>
    </submittedName>
    <submittedName>
        <fullName evidence="3">VanZ like family protein</fullName>
    </submittedName>
</protein>
<dbReference type="PANTHER" id="PTHR36834:SF1">
    <property type="entry name" value="INTEGRAL MEMBRANE PROTEIN"/>
    <property type="match status" value="1"/>
</dbReference>
<evidence type="ECO:0000259" key="2">
    <source>
        <dbReference type="Pfam" id="PF04892"/>
    </source>
</evidence>
<dbReference type="EMBL" id="LKEU01000024">
    <property type="protein sequence ID" value="OFV71246.1"/>
    <property type="molecule type" value="Genomic_DNA"/>
</dbReference>
<evidence type="ECO:0000313" key="4">
    <source>
        <dbReference type="EMBL" id="UYO61889.1"/>
    </source>
</evidence>
<dbReference type="Proteomes" id="UP001163550">
    <property type="component" value="Chromosome"/>
</dbReference>
<accession>A0A1F2PKM2</accession>
<sequence>MSKNNRVAFLFKLLLLAYLGFLVILTLLPDASNITYETTVNLIPLTTIDNFFYDIMVNGFIDWEFLATKPTNPTEILLYTFTDSFKNLAGNIILFLPLGFLYPLARKNKVGFFHVFVVILGTTCAIELIQYLFLASRRADVDDIILNLIGGLIGYLVYKWIE</sequence>
<dbReference type="InterPro" id="IPR006976">
    <property type="entry name" value="VanZ-like"/>
</dbReference>
<feature type="transmembrane region" description="Helical" evidence="1">
    <location>
        <begin position="144"/>
        <end position="161"/>
    </location>
</feature>
<organism evidence="3 5">
    <name type="scientific">Acetobacterium wieringae</name>
    <dbReference type="NCBI Taxonomy" id="52694"/>
    <lineage>
        <taxon>Bacteria</taxon>
        <taxon>Bacillati</taxon>
        <taxon>Bacillota</taxon>
        <taxon>Clostridia</taxon>
        <taxon>Eubacteriales</taxon>
        <taxon>Eubacteriaceae</taxon>
        <taxon>Acetobacterium</taxon>
    </lineage>
</organism>
<dbReference type="PANTHER" id="PTHR36834">
    <property type="entry name" value="MEMBRANE PROTEIN-RELATED"/>
    <property type="match status" value="1"/>
</dbReference>
<reference evidence="3 5" key="1">
    <citation type="submission" date="2015-09" db="EMBL/GenBank/DDBJ databases">
        <title>Genome sequence of Acetobacterium wieringae DSM 1911.</title>
        <authorList>
            <person name="Poehlein A."/>
            <person name="Bengelsdorf F.R."/>
            <person name="Schiel-Bengelsdorf B."/>
            <person name="Duerre P."/>
            <person name="Daniel R."/>
        </authorList>
    </citation>
    <scope>NUCLEOTIDE SEQUENCE [LARGE SCALE GENOMIC DNA]</scope>
    <source>
        <strain evidence="3 5">DSM 1911</strain>
    </source>
</reference>
<keyword evidence="1" id="KW-0812">Transmembrane</keyword>
<dbReference type="InterPro" id="IPR053150">
    <property type="entry name" value="Teicoplanin_resist-assoc"/>
</dbReference>
<name>A0A1F2PKM2_9FIRM</name>
<dbReference type="Proteomes" id="UP000176244">
    <property type="component" value="Unassembled WGS sequence"/>
</dbReference>
<proteinExistence type="predicted"/>
<feature type="transmembrane region" description="Helical" evidence="1">
    <location>
        <begin position="88"/>
        <end position="105"/>
    </location>
</feature>
<evidence type="ECO:0000256" key="1">
    <source>
        <dbReference type="SAM" id="Phobius"/>
    </source>
</evidence>
<keyword evidence="1" id="KW-0472">Membrane</keyword>
<dbReference type="STRING" id="52694.ACWI_11600"/>
<keyword evidence="6" id="KW-1185">Reference proteome</keyword>
<dbReference type="EMBL" id="CP087994">
    <property type="protein sequence ID" value="UYO61889.1"/>
    <property type="molecule type" value="Genomic_DNA"/>
</dbReference>
<evidence type="ECO:0000313" key="5">
    <source>
        <dbReference type="Proteomes" id="UP000176244"/>
    </source>
</evidence>
<feature type="transmembrane region" description="Helical" evidence="1">
    <location>
        <begin position="7"/>
        <end position="28"/>
    </location>
</feature>
<feature type="domain" description="VanZ-like" evidence="2">
    <location>
        <begin position="16"/>
        <end position="161"/>
    </location>
</feature>
<dbReference type="RefSeq" id="WP_070370496.1">
    <property type="nucleotide sequence ID" value="NZ_CABIIK010000056.1"/>
</dbReference>
<evidence type="ECO:0000313" key="6">
    <source>
        <dbReference type="Proteomes" id="UP001163550"/>
    </source>
</evidence>
<reference evidence="4" key="2">
    <citation type="submission" date="2021-11" db="EMBL/GenBank/DDBJ databases">
        <title>Isoprene-degrading acetogen.</title>
        <authorList>
            <person name="Yang Y."/>
            <person name="Jin H."/>
            <person name="Yan J."/>
        </authorList>
    </citation>
    <scope>NUCLEOTIDE SEQUENCE</scope>
    <source>
        <strain evidence="4">Berkeley</strain>
    </source>
</reference>
<dbReference type="AlphaFoldDB" id="A0A1F2PKM2"/>
<feature type="transmembrane region" description="Helical" evidence="1">
    <location>
        <begin position="112"/>
        <end position="132"/>
    </location>
</feature>
<gene>
    <name evidence="3" type="ORF">ACWI_11600</name>
    <name evidence="4" type="ORF">LNN31_14020</name>
</gene>
<keyword evidence="1" id="KW-1133">Transmembrane helix</keyword>
<dbReference type="Pfam" id="PF04892">
    <property type="entry name" value="VanZ"/>
    <property type="match status" value="1"/>
</dbReference>
<evidence type="ECO:0000313" key="3">
    <source>
        <dbReference type="EMBL" id="OFV71246.1"/>
    </source>
</evidence>
<dbReference type="OrthoDB" id="9805025at2"/>